<dbReference type="CDD" id="cd11548">
    <property type="entry name" value="NodZ_like"/>
    <property type="match status" value="1"/>
</dbReference>
<proteinExistence type="predicted"/>
<gene>
    <name evidence="1" type="ORF">VL20_4908</name>
</gene>
<reference evidence="1 2" key="1">
    <citation type="journal article" date="2016" name="Stand. Genomic Sci.">
        <title>Complete genome sequence and genomic characterization of Microcystis panniformis FACHB 1757 by third-generation sequencing.</title>
        <authorList>
            <person name="Zhang J.Y."/>
            <person name="Guan R."/>
            <person name="Zhang H.J."/>
            <person name="Li H."/>
            <person name="Xiao P."/>
            <person name="Yu G.L."/>
            <person name="Du L."/>
            <person name="Cao D.M."/>
            <person name="Zhu B.C."/>
            <person name="Li R.H."/>
            <person name="Lu Z.H."/>
        </authorList>
    </citation>
    <scope>NUCLEOTIDE SEQUENCE [LARGE SCALE GENOMIC DNA]</scope>
    <source>
        <strain evidence="1 2">FACHB-1757</strain>
    </source>
</reference>
<name>A0A0K1S6L1_9CHRO</name>
<dbReference type="Gene3D" id="3.40.50.11340">
    <property type="match status" value="1"/>
</dbReference>
<dbReference type="GO" id="GO:0006487">
    <property type="term" value="P:protein N-linked glycosylation"/>
    <property type="evidence" value="ECO:0007669"/>
    <property type="project" value="TreeGrafter"/>
</dbReference>
<dbReference type="AlphaFoldDB" id="A0A0K1S6L1"/>
<dbReference type="EMBL" id="CP011339">
    <property type="protein sequence ID" value="AKV69787.1"/>
    <property type="molecule type" value="Genomic_DNA"/>
</dbReference>
<dbReference type="GO" id="GO:0009312">
    <property type="term" value="P:oligosaccharide biosynthetic process"/>
    <property type="evidence" value="ECO:0007669"/>
    <property type="project" value="InterPro"/>
</dbReference>
<keyword evidence="2" id="KW-1185">Reference proteome</keyword>
<protein>
    <recommendedName>
        <fullName evidence="3">Nodulation protein Z (NodZ)</fullName>
    </recommendedName>
</protein>
<evidence type="ECO:0008006" key="3">
    <source>
        <dbReference type="Google" id="ProtNLM"/>
    </source>
</evidence>
<dbReference type="Proteomes" id="UP000068167">
    <property type="component" value="Chromosome"/>
</dbReference>
<dbReference type="GO" id="GO:0046921">
    <property type="term" value="F:alpha-(1-&gt;6)-fucosyltransferase activity"/>
    <property type="evidence" value="ECO:0007669"/>
    <property type="project" value="TreeGrafter"/>
</dbReference>
<dbReference type="PANTHER" id="PTHR13132:SF29">
    <property type="entry name" value="ALPHA-(1,6)-FUCOSYLTRANSFERASE"/>
    <property type="match status" value="1"/>
</dbReference>
<evidence type="ECO:0000313" key="2">
    <source>
        <dbReference type="Proteomes" id="UP000068167"/>
    </source>
</evidence>
<organism evidence="1 2">
    <name type="scientific">Microcystis panniformis FACHB-1757</name>
    <dbReference type="NCBI Taxonomy" id="1638788"/>
    <lineage>
        <taxon>Bacteria</taxon>
        <taxon>Bacillati</taxon>
        <taxon>Cyanobacteriota</taxon>
        <taxon>Cyanophyceae</taxon>
        <taxon>Oscillatoriophycideae</taxon>
        <taxon>Chroococcales</taxon>
        <taxon>Microcystaceae</taxon>
        <taxon>Microcystis</taxon>
    </lineage>
</organism>
<accession>A0A0K1S6L1</accession>
<dbReference type="InterPro" id="IPR008716">
    <property type="entry name" value="NodZ"/>
</dbReference>
<evidence type="ECO:0000313" key="1">
    <source>
        <dbReference type="EMBL" id="AKV69787.1"/>
    </source>
</evidence>
<dbReference type="Pfam" id="PF05830">
    <property type="entry name" value="NodZ"/>
    <property type="match status" value="1"/>
</dbReference>
<dbReference type="Gene3D" id="3.40.50.11350">
    <property type="match status" value="1"/>
</dbReference>
<dbReference type="RefSeq" id="WP_052277587.1">
    <property type="nucleotide sequence ID" value="NZ_CP011339.1"/>
</dbReference>
<dbReference type="PATRIC" id="fig|1638788.3.peg.4951"/>
<dbReference type="PANTHER" id="PTHR13132">
    <property type="entry name" value="ALPHA- 1,6 -FUCOSYLTRANSFERASE"/>
    <property type="match status" value="1"/>
</dbReference>
<sequence>MNSSRKFLICKGSSGMGNRILAACGAIIYSEISNRQLVIDWRDNTYCHDDINSFPLFFNCPKTVSVESIPDTKSVYPEIWIDKLDQSFGGLRKDLRISDQSMSVELSRTNYESEILVFCAYTHKINQMRQLFHGKFDYLAKMDDRTIIKQVLNSHLSLKPEIVQSIEDFKSSHFGVNTLGVHVRYTDMKIPLDKLISTTKKINKNNKFNSIFLSTDSQEVVEKFQQEFPNIITTPKWFPPSGERMHQNWDQCPDRVQNGIEALMDMYLLASCNDLIFSSQSSFGLVASILSKARKQHLHDVNSSSFIEKVKAKIRGIAK</sequence>
<dbReference type="KEGG" id="mpk:VL20_4908"/>